<dbReference type="EMBL" id="CP001681">
    <property type="protein sequence ID" value="ACU05810.1"/>
    <property type="molecule type" value="Genomic_DNA"/>
</dbReference>
<name>C6XU17_PEDHD</name>
<evidence type="ECO:0000256" key="1">
    <source>
        <dbReference type="SAM" id="Phobius"/>
    </source>
</evidence>
<keyword evidence="1" id="KW-0812">Transmembrane</keyword>
<dbReference type="AlphaFoldDB" id="C6XU17"/>
<keyword evidence="1" id="KW-0472">Membrane</keyword>
<keyword evidence="3" id="KW-1185">Reference proteome</keyword>
<keyword evidence="1" id="KW-1133">Transmembrane helix</keyword>
<dbReference type="eggNOG" id="COG1215">
    <property type="taxonomic scope" value="Bacteria"/>
</dbReference>
<organism evidence="2 3">
    <name type="scientific">Pedobacter heparinus (strain ATCC 13125 / DSM 2366 / CIP 104194 / JCM 7457 / NBRC 12017 / NCIMB 9290 / NRRL B-14731 / HIM 762-3)</name>
    <dbReference type="NCBI Taxonomy" id="485917"/>
    <lineage>
        <taxon>Bacteria</taxon>
        <taxon>Pseudomonadati</taxon>
        <taxon>Bacteroidota</taxon>
        <taxon>Sphingobacteriia</taxon>
        <taxon>Sphingobacteriales</taxon>
        <taxon>Sphingobacteriaceae</taxon>
        <taxon>Pedobacter</taxon>
    </lineage>
</organism>
<dbReference type="HOGENOM" id="CLU_038143_0_0_10"/>
<sequence length="318" mass="36033">MMIFVYAVLVFLVLRFSVTLFNFLSNPKLGYYGKHFTDKVSIIILSAPSEDGVQSTLNAIEQQEYKYTEVIVQQLENEEELVNRASGKYLLFLEAGTVIRHGLINNLIYRVKVFELAVLSLVPTYIAAGFMEKCIYPLNDFLLLNLLPLRLVRLSRVPAFAAGNNGCLFFDAALCRQYNWHNKLKHKSGIEVVKQVKQQQLKAETLLANKFVYSKVELKGLDNFSERLFLNFGNSVPVALSYLALVVLGPVMVLLSFNPVLAVLPFGLIFLSRIMIAFLTLQNPFVQVLLHPLQMLLLFTLILKVILGRILRSFKPGK</sequence>
<dbReference type="STRING" id="485917.Phep_3619"/>
<gene>
    <name evidence="2" type="ordered locus">Phep_3619</name>
</gene>
<evidence type="ECO:0008006" key="4">
    <source>
        <dbReference type="Google" id="ProtNLM"/>
    </source>
</evidence>
<reference evidence="2 3" key="1">
    <citation type="journal article" date="2009" name="Stand. Genomic Sci.">
        <title>Complete genome sequence of Pedobacter heparinus type strain (HIM 762-3).</title>
        <authorList>
            <person name="Han C."/>
            <person name="Spring S."/>
            <person name="Lapidus A."/>
            <person name="Del Rio T.G."/>
            <person name="Tice H."/>
            <person name="Copeland A."/>
            <person name="Cheng J.F."/>
            <person name="Lucas S."/>
            <person name="Chen F."/>
            <person name="Nolan M."/>
            <person name="Bruce D."/>
            <person name="Goodwin L."/>
            <person name="Pitluck S."/>
            <person name="Ivanova N."/>
            <person name="Mavromatis K."/>
            <person name="Mikhailova N."/>
            <person name="Pati A."/>
            <person name="Chen A."/>
            <person name="Palaniappan K."/>
            <person name="Land M."/>
            <person name="Hauser L."/>
            <person name="Chang Y.J."/>
            <person name="Jeffries C.C."/>
            <person name="Saunders E."/>
            <person name="Chertkov O."/>
            <person name="Brettin T."/>
            <person name="Goker M."/>
            <person name="Rohde M."/>
            <person name="Bristow J."/>
            <person name="Eisen J.A."/>
            <person name="Markowitz V."/>
            <person name="Hugenholtz P."/>
            <person name="Kyrpides N.C."/>
            <person name="Klenk H.P."/>
            <person name="Detter J.C."/>
        </authorList>
    </citation>
    <scope>NUCLEOTIDE SEQUENCE [LARGE SCALE GENOMIC DNA]</scope>
    <source>
        <strain evidence="3">ATCC 13125 / DSM 2366 / CIP 104194 / JCM 7457 / NBRC 12017 / NCIMB 9290 / NRRL B-14731 / HIM 762-3</strain>
    </source>
</reference>
<evidence type="ECO:0000313" key="3">
    <source>
        <dbReference type="Proteomes" id="UP000000852"/>
    </source>
</evidence>
<feature type="transmembrane region" description="Helical" evidence="1">
    <location>
        <begin position="236"/>
        <end position="255"/>
    </location>
</feature>
<dbReference type="KEGG" id="phe:Phep_3619"/>
<protein>
    <recommendedName>
        <fullName evidence="4">Glycosyl transferase family 2</fullName>
    </recommendedName>
</protein>
<evidence type="ECO:0000313" key="2">
    <source>
        <dbReference type="EMBL" id="ACU05810.1"/>
    </source>
</evidence>
<dbReference type="Proteomes" id="UP000000852">
    <property type="component" value="Chromosome"/>
</dbReference>
<dbReference type="OrthoDB" id="9800276at2"/>
<feature type="transmembrane region" description="Helical" evidence="1">
    <location>
        <begin position="293"/>
        <end position="311"/>
    </location>
</feature>
<dbReference type="RefSeq" id="WP_015809419.1">
    <property type="nucleotide sequence ID" value="NC_013061.1"/>
</dbReference>
<proteinExistence type="predicted"/>
<accession>C6XU17</accession>
<feature type="transmembrane region" description="Helical" evidence="1">
    <location>
        <begin position="262"/>
        <end position="281"/>
    </location>
</feature>